<dbReference type="RefSeq" id="WP_015955977.1">
    <property type="nucleotide sequence ID" value="NC_011729.1"/>
</dbReference>
<keyword evidence="1" id="KW-0812">Transmembrane</keyword>
<dbReference type="eggNOG" id="ENOG5030QE3">
    <property type="taxonomic scope" value="Bacteria"/>
</dbReference>
<evidence type="ECO:0000313" key="3">
    <source>
        <dbReference type="Proteomes" id="UP000002384"/>
    </source>
</evidence>
<sequence length="252" mass="28970">MNHKALNPVIIPLLYLSLVLLILPFTYQAIYGLTSLLTLTVPQGVLTLISIFLGGLIALCVYDLLGDSQDFLVLLKLFKNWLKDCKQTAKRYILFLRHRHIIKPHLKKIVNDYKSTPNLLKEDWKYHCFEEVLLDYGVLMFPETNLVKHAAKKDLVYVEGYTIFNETNTSLKICSHAWMATSNPSKALDVINREPGICYFGVPFSRQWITKTLQDRKQRGEKECLIFDVGTPEGLHILKYGLPEEAILMNNK</sequence>
<dbReference type="AlphaFoldDB" id="B7KL20"/>
<dbReference type="HOGENOM" id="CLU_1101464_0_0_3"/>
<keyword evidence="1" id="KW-0472">Membrane</keyword>
<feature type="transmembrane region" description="Helical" evidence="1">
    <location>
        <begin position="12"/>
        <end position="33"/>
    </location>
</feature>
<name>B7KL20_GLOC7</name>
<protein>
    <submittedName>
        <fullName evidence="2">Uncharacterized protein</fullName>
    </submittedName>
</protein>
<evidence type="ECO:0000313" key="2">
    <source>
        <dbReference type="EMBL" id="ACK72392.1"/>
    </source>
</evidence>
<dbReference type="EMBL" id="CP001291">
    <property type="protein sequence ID" value="ACK72392.1"/>
    <property type="molecule type" value="Genomic_DNA"/>
</dbReference>
<reference evidence="3" key="1">
    <citation type="journal article" date="2011" name="MBio">
        <title>Novel metabolic attributes of the genus Cyanothece, comprising a group of unicellular nitrogen-fixing Cyanobacteria.</title>
        <authorList>
            <person name="Bandyopadhyay A."/>
            <person name="Elvitigala T."/>
            <person name="Welsh E."/>
            <person name="Stockel J."/>
            <person name="Liberton M."/>
            <person name="Min H."/>
            <person name="Sherman L.A."/>
            <person name="Pakrasi H.B."/>
        </authorList>
    </citation>
    <scope>NUCLEOTIDE SEQUENCE [LARGE SCALE GENOMIC DNA]</scope>
    <source>
        <strain evidence="3">PCC 7424</strain>
    </source>
</reference>
<dbReference type="Proteomes" id="UP000002384">
    <property type="component" value="Chromosome"/>
</dbReference>
<proteinExistence type="predicted"/>
<organism evidence="2 3">
    <name type="scientific">Gloeothece citriformis (strain PCC 7424)</name>
    <name type="common">Cyanothece sp. (strain PCC 7424)</name>
    <dbReference type="NCBI Taxonomy" id="65393"/>
    <lineage>
        <taxon>Bacteria</taxon>
        <taxon>Bacillati</taxon>
        <taxon>Cyanobacteriota</taxon>
        <taxon>Cyanophyceae</taxon>
        <taxon>Oscillatoriophycideae</taxon>
        <taxon>Chroococcales</taxon>
        <taxon>Aphanothecaceae</taxon>
        <taxon>Gloeothece</taxon>
        <taxon>Gloeothece citriformis</taxon>
    </lineage>
</organism>
<gene>
    <name evidence="2" type="ordered locus">PCC7424_4018</name>
</gene>
<accession>B7KL20</accession>
<feature type="transmembrane region" description="Helical" evidence="1">
    <location>
        <begin position="45"/>
        <end position="65"/>
    </location>
</feature>
<keyword evidence="1" id="KW-1133">Transmembrane helix</keyword>
<dbReference type="OrthoDB" id="428592at2"/>
<evidence type="ECO:0000256" key="1">
    <source>
        <dbReference type="SAM" id="Phobius"/>
    </source>
</evidence>
<keyword evidence="3" id="KW-1185">Reference proteome</keyword>
<dbReference type="KEGG" id="cyc:PCC7424_4018"/>